<dbReference type="PANTHER" id="PTHR34776:SF1">
    <property type="entry name" value="F17F16.3 PROTEIN"/>
    <property type="match status" value="1"/>
</dbReference>
<feature type="compositionally biased region" description="Basic and acidic residues" evidence="1">
    <location>
        <begin position="62"/>
        <end position="78"/>
    </location>
</feature>
<evidence type="ECO:0000313" key="2">
    <source>
        <dbReference type="EMBL" id="KAH9835720.1"/>
    </source>
</evidence>
<dbReference type="PANTHER" id="PTHR34776">
    <property type="entry name" value="F17F16.3 PROTEIN"/>
    <property type="match status" value="1"/>
</dbReference>
<dbReference type="EMBL" id="JADCUA010000012">
    <property type="protein sequence ID" value="KAH9835720.1"/>
    <property type="molecule type" value="Genomic_DNA"/>
</dbReference>
<protein>
    <submittedName>
        <fullName evidence="2">Uncharacterized protein</fullName>
    </submittedName>
</protein>
<dbReference type="Proteomes" id="UP000814176">
    <property type="component" value="Unassembled WGS sequence"/>
</dbReference>
<accession>A0ABQ8KDM9</accession>
<feature type="region of interest" description="Disordered" evidence="1">
    <location>
        <begin position="337"/>
        <end position="361"/>
    </location>
</feature>
<comment type="caution">
    <text evidence="2">The sequence shown here is derived from an EMBL/GenBank/DDBJ whole genome shotgun (WGS) entry which is preliminary data.</text>
</comment>
<keyword evidence="3" id="KW-1185">Reference proteome</keyword>
<reference evidence="2 3" key="1">
    <citation type="journal article" date="2021" name="Environ. Microbiol.">
        <title>Gene family expansions and transcriptome signatures uncover fungal adaptations to wood decay.</title>
        <authorList>
            <person name="Hage H."/>
            <person name="Miyauchi S."/>
            <person name="Viragh M."/>
            <person name="Drula E."/>
            <person name="Min B."/>
            <person name="Chaduli D."/>
            <person name="Navarro D."/>
            <person name="Favel A."/>
            <person name="Norest M."/>
            <person name="Lesage-Meessen L."/>
            <person name="Balint B."/>
            <person name="Merenyi Z."/>
            <person name="de Eugenio L."/>
            <person name="Morin E."/>
            <person name="Martinez A.T."/>
            <person name="Baldrian P."/>
            <person name="Stursova M."/>
            <person name="Martinez M.J."/>
            <person name="Novotny C."/>
            <person name="Magnuson J.K."/>
            <person name="Spatafora J.W."/>
            <person name="Maurice S."/>
            <person name="Pangilinan J."/>
            <person name="Andreopoulos W."/>
            <person name="LaButti K."/>
            <person name="Hundley H."/>
            <person name="Na H."/>
            <person name="Kuo A."/>
            <person name="Barry K."/>
            <person name="Lipzen A."/>
            <person name="Henrissat B."/>
            <person name="Riley R."/>
            <person name="Ahrendt S."/>
            <person name="Nagy L.G."/>
            <person name="Grigoriev I.V."/>
            <person name="Martin F."/>
            <person name="Rosso M.N."/>
        </authorList>
    </citation>
    <scope>NUCLEOTIDE SEQUENCE [LARGE SCALE GENOMIC DNA]</scope>
    <source>
        <strain evidence="2 3">CIRM-BRFM 1785</strain>
    </source>
</reference>
<feature type="compositionally biased region" description="Basic and acidic residues" evidence="1">
    <location>
        <begin position="16"/>
        <end position="42"/>
    </location>
</feature>
<feature type="region of interest" description="Disordered" evidence="1">
    <location>
        <begin position="1"/>
        <end position="78"/>
    </location>
</feature>
<evidence type="ECO:0000313" key="3">
    <source>
        <dbReference type="Proteomes" id="UP000814176"/>
    </source>
</evidence>
<organism evidence="2 3">
    <name type="scientific">Rhodofomes roseus</name>
    <dbReference type="NCBI Taxonomy" id="34475"/>
    <lineage>
        <taxon>Eukaryota</taxon>
        <taxon>Fungi</taxon>
        <taxon>Dikarya</taxon>
        <taxon>Basidiomycota</taxon>
        <taxon>Agaricomycotina</taxon>
        <taxon>Agaricomycetes</taxon>
        <taxon>Polyporales</taxon>
        <taxon>Rhodofomes</taxon>
    </lineage>
</organism>
<sequence length="386" mass="42671">MSTEIEETAANSNELDTSRERKTSMKQARLDDMINIRQDKQEGPPTKKARMDSGQHDSATVESKEDSVPSGKDAEARRLKQTYQTGVLERGNVYFFYRPKVELQQAHSVEEVQRFFILLLPEGSGDGTLPEKFEDTTNGTASSEGPTRDKYYRLLVVGKKRLPDPEGKSVFWGSTSIVGHDLKRLQGELGGDVYETATRGTRHQGPARLAGRGAYAIVNNDPKAPSVRETHLGYHLSHPTPEDWGEVQAALNIHTAASFQLQVKNPLAPTTGQASIGLPEEERVKYPEQIMTEVFGKGGRRGVDEYGLRFACVERKQMLNYEGVELLFIPAGSGRQSVGDHLGQEQNEATEKASGKESREGVEQIFKELAMNAETIPAEPLGGQWA</sequence>
<gene>
    <name evidence="2" type="ORF">C8Q71DRAFT_836475</name>
</gene>
<dbReference type="RefSeq" id="XP_047778097.1">
    <property type="nucleotide sequence ID" value="XM_047926447.1"/>
</dbReference>
<dbReference type="GeneID" id="72007179"/>
<feature type="compositionally biased region" description="Basic and acidic residues" evidence="1">
    <location>
        <begin position="349"/>
        <end position="361"/>
    </location>
</feature>
<evidence type="ECO:0000256" key="1">
    <source>
        <dbReference type="SAM" id="MobiDB-lite"/>
    </source>
</evidence>
<proteinExistence type="predicted"/>
<name>A0ABQ8KDM9_9APHY</name>